<dbReference type="Proteomes" id="UP000813824">
    <property type="component" value="Unassembled WGS sequence"/>
</dbReference>
<reference evidence="1" key="1">
    <citation type="journal article" date="2021" name="New Phytol.">
        <title>Evolutionary innovations through gain and loss of genes in the ectomycorrhizal Boletales.</title>
        <authorList>
            <person name="Wu G."/>
            <person name="Miyauchi S."/>
            <person name="Morin E."/>
            <person name="Kuo A."/>
            <person name="Drula E."/>
            <person name="Varga T."/>
            <person name="Kohler A."/>
            <person name="Feng B."/>
            <person name="Cao Y."/>
            <person name="Lipzen A."/>
            <person name="Daum C."/>
            <person name="Hundley H."/>
            <person name="Pangilinan J."/>
            <person name="Johnson J."/>
            <person name="Barry K."/>
            <person name="LaButti K."/>
            <person name="Ng V."/>
            <person name="Ahrendt S."/>
            <person name="Min B."/>
            <person name="Choi I.G."/>
            <person name="Park H."/>
            <person name="Plett J.M."/>
            <person name="Magnuson J."/>
            <person name="Spatafora J.W."/>
            <person name="Nagy L.G."/>
            <person name="Henrissat B."/>
            <person name="Grigoriev I.V."/>
            <person name="Yang Z.L."/>
            <person name="Xu J."/>
            <person name="Martin F.M."/>
        </authorList>
    </citation>
    <scope>NUCLEOTIDE SEQUENCE</scope>
    <source>
        <strain evidence="1">KKN 215</strain>
    </source>
</reference>
<dbReference type="AlphaFoldDB" id="A0A8K0UR15"/>
<evidence type="ECO:0000313" key="1">
    <source>
        <dbReference type="EMBL" id="KAH8102153.1"/>
    </source>
</evidence>
<comment type="caution">
    <text evidence="1">The sequence shown here is derived from an EMBL/GenBank/DDBJ whole genome shotgun (WGS) entry which is preliminary data.</text>
</comment>
<accession>A0A8K0UR15</accession>
<keyword evidence="2" id="KW-1185">Reference proteome</keyword>
<organism evidence="1 2">
    <name type="scientific">Cristinia sonorae</name>
    <dbReference type="NCBI Taxonomy" id="1940300"/>
    <lineage>
        <taxon>Eukaryota</taxon>
        <taxon>Fungi</taxon>
        <taxon>Dikarya</taxon>
        <taxon>Basidiomycota</taxon>
        <taxon>Agaricomycotina</taxon>
        <taxon>Agaricomycetes</taxon>
        <taxon>Agaricomycetidae</taxon>
        <taxon>Agaricales</taxon>
        <taxon>Pleurotineae</taxon>
        <taxon>Stephanosporaceae</taxon>
        <taxon>Cristinia</taxon>
    </lineage>
</organism>
<proteinExistence type="predicted"/>
<name>A0A8K0UR15_9AGAR</name>
<sequence>MGTRGYTAYRYKKRYCVLYNHLDSYPDGLGLNILSDIPRDPKSFQRWLEEHRAFCEDHYAAHREEDDSTTTSLNWVVIDYQPHNDIFIEWTYEMDLDQVIFHINSEPMYALDNMPSEDVFLRTIASDHYGRHAPKPTLAPEHHFFSKLVSPPTVPKHPLLFNGENQAVPLHDLLCRTSRWFPCETTCKTMLELLVGRVMSSPLYRDVLRYLPSKRGIETSRNTAMWLMYSVVRRAICPVFYHHLAWKHDWEYIGGDLELPGEVAKPFWWLRKHICVRPSEYLDDEGNFQHAVAELIQEIRDFASVPVVYGIVFSLAKVTIIQVNTGDMSFRYTEATDFLPSGFASTPSTPGISALVRLGNIPATDDDLYYRKVTQLLVLQLLKTPQADKDTPNDQCSRVHQVTRNTRRICVCVHFYGPMMAALQRLRYPMPSDGKVHNQGMTSMVGGLGYTFTRMIPGARLQSVL</sequence>
<dbReference type="OrthoDB" id="3229878at2759"/>
<protein>
    <submittedName>
        <fullName evidence="1">Uncharacterized protein</fullName>
    </submittedName>
</protein>
<gene>
    <name evidence="1" type="ORF">BXZ70DRAFT_930565</name>
</gene>
<dbReference type="EMBL" id="JAEVFJ010000010">
    <property type="protein sequence ID" value="KAH8102153.1"/>
    <property type="molecule type" value="Genomic_DNA"/>
</dbReference>
<evidence type="ECO:0000313" key="2">
    <source>
        <dbReference type="Proteomes" id="UP000813824"/>
    </source>
</evidence>